<comment type="catalytic activity">
    <reaction evidence="12">
        <text>tRNA(Cys) + L-cysteine + ATP = L-cysteinyl-tRNA(Cys) + AMP + diphosphate</text>
        <dbReference type="Rhea" id="RHEA:17773"/>
        <dbReference type="Rhea" id="RHEA-COMP:9661"/>
        <dbReference type="Rhea" id="RHEA-COMP:9679"/>
        <dbReference type="ChEBI" id="CHEBI:30616"/>
        <dbReference type="ChEBI" id="CHEBI:33019"/>
        <dbReference type="ChEBI" id="CHEBI:35235"/>
        <dbReference type="ChEBI" id="CHEBI:78442"/>
        <dbReference type="ChEBI" id="CHEBI:78517"/>
        <dbReference type="ChEBI" id="CHEBI:456215"/>
        <dbReference type="EC" id="6.1.1.16"/>
    </reaction>
</comment>
<dbReference type="OrthoDB" id="9815130at2"/>
<feature type="binding site" evidence="12">
    <location>
        <position position="28"/>
    </location>
    <ligand>
        <name>Zn(2+)</name>
        <dbReference type="ChEBI" id="CHEBI:29105"/>
    </ligand>
</feature>
<evidence type="ECO:0000256" key="11">
    <source>
        <dbReference type="ARBA" id="ARBA00023146"/>
    </source>
</evidence>
<protein>
    <recommendedName>
        <fullName evidence="12">Cysteine--tRNA ligase</fullName>
        <ecNumber evidence="12">6.1.1.16</ecNumber>
    </recommendedName>
    <alternativeName>
        <fullName evidence="12">Cysteinyl-tRNA synthetase</fullName>
        <shortName evidence="12">CysRS</shortName>
    </alternativeName>
</protein>
<evidence type="ECO:0000256" key="7">
    <source>
        <dbReference type="ARBA" id="ARBA00022741"/>
    </source>
</evidence>
<feature type="domain" description="Cysteinyl-tRNA synthetase class Ia DALR" evidence="13">
    <location>
        <begin position="345"/>
        <end position="406"/>
    </location>
</feature>
<feature type="binding site" evidence="12">
    <location>
        <position position="238"/>
    </location>
    <ligand>
        <name>Zn(2+)</name>
        <dbReference type="ChEBI" id="CHEBI:29105"/>
    </ligand>
</feature>
<dbReference type="PANTHER" id="PTHR10890:SF3">
    <property type="entry name" value="CYSTEINE--TRNA LIGASE, CYTOPLASMIC"/>
    <property type="match status" value="1"/>
</dbReference>
<evidence type="ECO:0000256" key="3">
    <source>
        <dbReference type="ARBA" id="ARBA00011245"/>
    </source>
</evidence>
<dbReference type="eggNOG" id="COG0215">
    <property type="taxonomic scope" value="Bacteria"/>
</dbReference>
<dbReference type="InterPro" id="IPR056411">
    <property type="entry name" value="CysS_C"/>
</dbReference>
<evidence type="ECO:0000259" key="13">
    <source>
        <dbReference type="SMART" id="SM00840"/>
    </source>
</evidence>
<keyword evidence="9 12" id="KW-0067">ATP-binding</keyword>
<reference evidence="14 15" key="1">
    <citation type="submission" date="2011-06" db="EMBL/GenBank/DDBJ databases">
        <title>The draft genome of Thiocapsa marina 5811.</title>
        <authorList>
            <consortium name="US DOE Joint Genome Institute (JGI-PGF)"/>
            <person name="Lucas S."/>
            <person name="Han J."/>
            <person name="Cheng J.-F."/>
            <person name="Goodwin L."/>
            <person name="Pitluck S."/>
            <person name="Peters L."/>
            <person name="Land M.L."/>
            <person name="Hauser L."/>
            <person name="Vogl K."/>
            <person name="Liu Z."/>
            <person name="Imhoff J."/>
            <person name="Thiel V."/>
            <person name="Frigaard N.-U."/>
            <person name="Bryant D."/>
            <person name="Woyke T.J."/>
        </authorList>
    </citation>
    <scope>NUCLEOTIDE SEQUENCE [LARGE SCALE GENOMIC DNA]</scope>
    <source>
        <strain evidence="14 15">5811</strain>
    </source>
</reference>
<dbReference type="GO" id="GO:0008270">
    <property type="term" value="F:zinc ion binding"/>
    <property type="evidence" value="ECO:0007669"/>
    <property type="project" value="UniProtKB-UniRule"/>
</dbReference>
<dbReference type="RefSeq" id="WP_007193857.1">
    <property type="nucleotide sequence ID" value="NZ_AFWV01000009.1"/>
</dbReference>
<feature type="short sequence motif" description="'HIGH' region" evidence="12">
    <location>
        <begin position="30"/>
        <end position="40"/>
    </location>
</feature>
<evidence type="ECO:0000256" key="5">
    <source>
        <dbReference type="ARBA" id="ARBA00022598"/>
    </source>
</evidence>
<sequence length="466" mass="51867">MLQIHNSLTRRKEPFEPIEPRKVRMYVCGMTVYDYCHLGHARVMVVFDVVYRYLRALGYEVTYIRNITDIDDKIIRRAAEAGESMQALTDRFIQAMHEDSDALGILPPTDEPRATAHMDEILAMIGTLIEKGLAYVAENGDVYYAVARFAGYGKLSGKDPQDLRAGARVEVDEAKRDPLDFALWKSAKPGEPAWDSPWGPGRPGWHIECSAMSTCALGHHFDIHGGGADLQFPHHENEIAQSEGATGETFVNVWMHNGFVRVNEEKMSKSLGNFFTVREILQRFRPEEVRYFILTSQYRSPLNYDDEHLEQARAALTRLYTALRGVPDVAPDAVDASVAAPFVERFHAAMDDDFNTPEALAVLFDLVREVNRIRADDPGAAAGPAAVLRRLGGILGILQEDPDLYLRGRADDGGLSDTEIESLVQARIAARAAKDWAEADRLRKLLTEAGIGLEDGPSGTAWRRGA</sequence>
<feature type="binding site" evidence="12">
    <location>
        <position position="234"/>
    </location>
    <ligand>
        <name>Zn(2+)</name>
        <dbReference type="ChEBI" id="CHEBI:29105"/>
    </ligand>
</feature>
<feature type="binding site" evidence="12">
    <location>
        <position position="209"/>
    </location>
    <ligand>
        <name>Zn(2+)</name>
        <dbReference type="ChEBI" id="CHEBI:29105"/>
    </ligand>
</feature>
<feature type="short sequence motif" description="'KMSKS' region" evidence="12">
    <location>
        <begin position="266"/>
        <end position="270"/>
    </location>
</feature>
<dbReference type="GO" id="GO:0005524">
    <property type="term" value="F:ATP binding"/>
    <property type="evidence" value="ECO:0007669"/>
    <property type="project" value="UniProtKB-UniRule"/>
</dbReference>
<comment type="cofactor">
    <cofactor evidence="12">
        <name>Zn(2+)</name>
        <dbReference type="ChEBI" id="CHEBI:29105"/>
    </cofactor>
    <text evidence="12">Binds 1 zinc ion per subunit.</text>
</comment>
<dbReference type="CDD" id="cd00672">
    <property type="entry name" value="CysRS_core"/>
    <property type="match status" value="1"/>
</dbReference>
<evidence type="ECO:0000256" key="6">
    <source>
        <dbReference type="ARBA" id="ARBA00022723"/>
    </source>
</evidence>
<keyword evidence="5 12" id="KW-0436">Ligase</keyword>
<evidence type="ECO:0000256" key="1">
    <source>
        <dbReference type="ARBA" id="ARBA00004496"/>
    </source>
</evidence>
<keyword evidence="6 12" id="KW-0479">Metal-binding</keyword>
<dbReference type="Pfam" id="PF01406">
    <property type="entry name" value="tRNA-synt_1e"/>
    <property type="match status" value="1"/>
</dbReference>
<comment type="subcellular location">
    <subcellularLocation>
        <location evidence="1 12">Cytoplasm</location>
    </subcellularLocation>
</comment>
<keyword evidence="7 12" id="KW-0547">Nucleotide-binding</keyword>
<dbReference type="SUPFAM" id="SSF52374">
    <property type="entry name" value="Nucleotidylyl transferase"/>
    <property type="match status" value="1"/>
</dbReference>
<evidence type="ECO:0000256" key="9">
    <source>
        <dbReference type="ARBA" id="ARBA00022840"/>
    </source>
</evidence>
<evidence type="ECO:0000313" key="15">
    <source>
        <dbReference type="Proteomes" id="UP000005459"/>
    </source>
</evidence>
<dbReference type="PATRIC" id="fig|768671.3.peg.3160"/>
<dbReference type="CDD" id="cd07963">
    <property type="entry name" value="Anticodon_Ia_Cys"/>
    <property type="match status" value="1"/>
</dbReference>
<dbReference type="EC" id="6.1.1.16" evidence="12"/>
<proteinExistence type="inferred from homology"/>
<evidence type="ECO:0000256" key="10">
    <source>
        <dbReference type="ARBA" id="ARBA00022917"/>
    </source>
</evidence>
<dbReference type="Gene3D" id="3.40.50.620">
    <property type="entry name" value="HUPs"/>
    <property type="match status" value="1"/>
</dbReference>
<keyword evidence="11 12" id="KW-0030">Aminoacyl-tRNA synthetase</keyword>
<comment type="subunit">
    <text evidence="3 12">Monomer.</text>
</comment>
<evidence type="ECO:0000256" key="4">
    <source>
        <dbReference type="ARBA" id="ARBA00022490"/>
    </source>
</evidence>
<evidence type="ECO:0000256" key="8">
    <source>
        <dbReference type="ARBA" id="ARBA00022833"/>
    </source>
</evidence>
<evidence type="ECO:0000256" key="2">
    <source>
        <dbReference type="ARBA" id="ARBA00005594"/>
    </source>
</evidence>
<dbReference type="SMART" id="SM00840">
    <property type="entry name" value="DALR_2"/>
    <property type="match status" value="1"/>
</dbReference>
<dbReference type="AlphaFoldDB" id="F9UDI2"/>
<dbReference type="InterPro" id="IPR024909">
    <property type="entry name" value="Cys-tRNA/MSH_ligase"/>
</dbReference>
<dbReference type="InterPro" id="IPR015803">
    <property type="entry name" value="Cys-tRNA-ligase"/>
</dbReference>
<keyword evidence="10 12" id="KW-0648">Protein biosynthesis</keyword>
<dbReference type="PANTHER" id="PTHR10890">
    <property type="entry name" value="CYSTEINYL-TRNA SYNTHETASE"/>
    <property type="match status" value="1"/>
</dbReference>
<evidence type="ECO:0000256" key="12">
    <source>
        <dbReference type="HAMAP-Rule" id="MF_00041"/>
    </source>
</evidence>
<keyword evidence="8 12" id="KW-0862">Zinc</keyword>
<dbReference type="Pfam" id="PF09190">
    <property type="entry name" value="DALR_2"/>
    <property type="match status" value="1"/>
</dbReference>
<dbReference type="EMBL" id="AFWV01000009">
    <property type="protein sequence ID" value="EGV17926.1"/>
    <property type="molecule type" value="Genomic_DNA"/>
</dbReference>
<accession>F9UDI2</accession>
<keyword evidence="4 12" id="KW-0963">Cytoplasm</keyword>
<dbReference type="STRING" id="768671.ThimaDRAFT_2985"/>
<keyword evidence="15" id="KW-1185">Reference proteome</keyword>
<gene>
    <name evidence="12" type="primary">cysS</name>
    <name evidence="14" type="ORF">ThimaDRAFT_2985</name>
</gene>
<dbReference type="Proteomes" id="UP000005459">
    <property type="component" value="Unassembled WGS sequence"/>
</dbReference>
<dbReference type="PRINTS" id="PR00983">
    <property type="entry name" value="TRNASYNTHCYS"/>
</dbReference>
<dbReference type="InterPro" id="IPR015273">
    <property type="entry name" value="Cys-tRNA-synt_Ia_DALR"/>
</dbReference>
<dbReference type="GO" id="GO:0006423">
    <property type="term" value="P:cysteinyl-tRNA aminoacylation"/>
    <property type="evidence" value="ECO:0007669"/>
    <property type="project" value="UniProtKB-UniRule"/>
</dbReference>
<dbReference type="NCBIfam" id="TIGR00435">
    <property type="entry name" value="cysS"/>
    <property type="match status" value="1"/>
</dbReference>
<organism evidence="14 15">
    <name type="scientific">Thiocapsa marina 5811</name>
    <dbReference type="NCBI Taxonomy" id="768671"/>
    <lineage>
        <taxon>Bacteria</taxon>
        <taxon>Pseudomonadati</taxon>
        <taxon>Pseudomonadota</taxon>
        <taxon>Gammaproteobacteria</taxon>
        <taxon>Chromatiales</taxon>
        <taxon>Chromatiaceae</taxon>
        <taxon>Thiocapsa</taxon>
    </lineage>
</organism>
<dbReference type="Pfam" id="PF23493">
    <property type="entry name" value="CysS_C"/>
    <property type="match status" value="1"/>
</dbReference>
<dbReference type="GO" id="GO:0005829">
    <property type="term" value="C:cytosol"/>
    <property type="evidence" value="ECO:0007669"/>
    <property type="project" value="TreeGrafter"/>
</dbReference>
<dbReference type="FunFam" id="3.40.50.620:FF:000009">
    <property type="entry name" value="Cysteine--tRNA ligase"/>
    <property type="match status" value="1"/>
</dbReference>
<dbReference type="InterPro" id="IPR009080">
    <property type="entry name" value="tRNAsynth_Ia_anticodon-bd"/>
</dbReference>
<evidence type="ECO:0000313" key="14">
    <source>
        <dbReference type="EMBL" id="EGV17926.1"/>
    </source>
</evidence>
<feature type="binding site" evidence="12">
    <location>
        <position position="269"/>
    </location>
    <ligand>
        <name>ATP</name>
        <dbReference type="ChEBI" id="CHEBI:30616"/>
    </ligand>
</feature>
<dbReference type="GO" id="GO:0004817">
    <property type="term" value="F:cysteine-tRNA ligase activity"/>
    <property type="evidence" value="ECO:0007669"/>
    <property type="project" value="UniProtKB-UniRule"/>
</dbReference>
<dbReference type="SUPFAM" id="SSF47323">
    <property type="entry name" value="Anticodon-binding domain of a subclass of class I aminoacyl-tRNA synthetases"/>
    <property type="match status" value="1"/>
</dbReference>
<dbReference type="HAMAP" id="MF_00041">
    <property type="entry name" value="Cys_tRNA_synth"/>
    <property type="match status" value="1"/>
</dbReference>
<dbReference type="InterPro" id="IPR032678">
    <property type="entry name" value="tRNA-synt_1_cat_dom"/>
</dbReference>
<comment type="similarity">
    <text evidence="2 12">Belongs to the class-I aminoacyl-tRNA synthetase family.</text>
</comment>
<dbReference type="Gene3D" id="1.20.120.1910">
    <property type="entry name" value="Cysteine-tRNA ligase, C-terminal anti-codon recognition domain"/>
    <property type="match status" value="1"/>
</dbReference>
<name>F9UDI2_9GAMM</name>
<dbReference type="InterPro" id="IPR014729">
    <property type="entry name" value="Rossmann-like_a/b/a_fold"/>
</dbReference>